<dbReference type="Pfam" id="PF00108">
    <property type="entry name" value="Thiolase_N"/>
    <property type="match status" value="1"/>
</dbReference>
<dbReference type="InterPro" id="IPR016039">
    <property type="entry name" value="Thiolase-like"/>
</dbReference>
<evidence type="ECO:0000313" key="15">
    <source>
        <dbReference type="Proteomes" id="UP000245533"/>
    </source>
</evidence>
<evidence type="ECO:0000256" key="4">
    <source>
        <dbReference type="ARBA" id="ARBA00022679"/>
    </source>
</evidence>
<gene>
    <name evidence="14" type="ORF">DDZ15_02190</name>
</gene>
<dbReference type="OrthoDB" id="9764892at2"/>
<comment type="caution">
    <text evidence="14">The sequence shown here is derived from an EMBL/GenBank/DDBJ whole genome shotgun (WGS) entry which is preliminary data.</text>
</comment>
<keyword evidence="5" id="KW-0276">Fatty acid metabolism</keyword>
<protein>
    <recommendedName>
        <fullName evidence="9">acetyl-CoA C-acyltransferase</fullName>
        <ecNumber evidence="9">2.3.1.16</ecNumber>
    </recommendedName>
</protein>
<evidence type="ECO:0000256" key="3">
    <source>
        <dbReference type="ARBA" id="ARBA00022490"/>
    </source>
</evidence>
<dbReference type="PANTHER" id="PTHR18919">
    <property type="entry name" value="ACETYL-COA C-ACYLTRANSFERASE"/>
    <property type="match status" value="1"/>
</dbReference>
<evidence type="ECO:0000256" key="11">
    <source>
        <dbReference type="RuleBase" id="RU003557"/>
    </source>
</evidence>
<keyword evidence="3" id="KW-0963">Cytoplasm</keyword>
<evidence type="ECO:0000256" key="9">
    <source>
        <dbReference type="ARBA" id="ARBA00024073"/>
    </source>
</evidence>
<evidence type="ECO:0000256" key="10">
    <source>
        <dbReference type="PIRSR" id="PIRSR000429-1"/>
    </source>
</evidence>
<keyword evidence="8 11" id="KW-0012">Acyltransferase</keyword>
<sequence>MSESSKNREAVFIDGGRTPFLRSQTEFKKLTSFDLGRIAVSGLISKSMLEEELVDHIWYGNVIQDINTSNVAREISIAAGLPDSIPATTVSMACISSNVALTSAVNAIATGNIHCSIVGGVEVMSDIPIRFRKRFRQKLLESQKYRSFSDWLGFFKGLRPSDLLPEIPSISEYSTGETMGQSCDKMAAKFGVTREEQDAFALRSHLRAAKATDGGQIEKEIIPVSVHNGNKVVQKDNGVRGDSTMEKLSSLRPAFVKPHGTVTAGNASFLTDGASAALVMEKEFALSHGYTPKAVIRNYKYVARRPDDELLIGPALAVPQVLDEMNLSMEDVDVFEFHEAFAGQMVTVLKALASDDFAKNRLGRERAAGDVPMDKLNVYGGSLSIGHPFAATGIRLVTTAANRLIDEGGRYALIAACAAGGQGHAMVIERFSSE</sequence>
<feature type="active site" description="Acyl-thioester intermediate" evidence="10">
    <location>
        <position position="94"/>
    </location>
</feature>
<evidence type="ECO:0000256" key="5">
    <source>
        <dbReference type="ARBA" id="ARBA00022832"/>
    </source>
</evidence>
<dbReference type="GO" id="GO:0003985">
    <property type="term" value="F:acetyl-CoA C-acetyltransferase activity"/>
    <property type="evidence" value="ECO:0007669"/>
    <property type="project" value="TreeGrafter"/>
</dbReference>
<dbReference type="CDD" id="cd00751">
    <property type="entry name" value="thiolase"/>
    <property type="match status" value="1"/>
</dbReference>
<keyword evidence="6" id="KW-0442">Lipid degradation</keyword>
<dbReference type="InterPro" id="IPR020610">
    <property type="entry name" value="Thiolase_AS"/>
</dbReference>
<dbReference type="Pfam" id="PF02803">
    <property type="entry name" value="Thiolase_C"/>
    <property type="match status" value="1"/>
</dbReference>
<feature type="domain" description="Thiolase C-terminal" evidence="13">
    <location>
        <begin position="291"/>
        <end position="430"/>
    </location>
</feature>
<comment type="similarity">
    <text evidence="2 11">Belongs to the thiolase-like superfamily. Thiolase family.</text>
</comment>
<evidence type="ECO:0000259" key="12">
    <source>
        <dbReference type="Pfam" id="PF00108"/>
    </source>
</evidence>
<dbReference type="Proteomes" id="UP000245533">
    <property type="component" value="Unassembled WGS sequence"/>
</dbReference>
<dbReference type="NCBIfam" id="TIGR01930">
    <property type="entry name" value="AcCoA-C-Actrans"/>
    <property type="match status" value="1"/>
</dbReference>
<evidence type="ECO:0000259" key="13">
    <source>
        <dbReference type="Pfam" id="PF02803"/>
    </source>
</evidence>
<evidence type="ECO:0000256" key="1">
    <source>
        <dbReference type="ARBA" id="ARBA00005005"/>
    </source>
</evidence>
<feature type="active site" description="Proton acceptor" evidence="10">
    <location>
        <position position="417"/>
    </location>
</feature>
<dbReference type="InterPro" id="IPR002155">
    <property type="entry name" value="Thiolase"/>
</dbReference>
<dbReference type="PROSITE" id="PS00098">
    <property type="entry name" value="THIOLASE_1"/>
    <property type="match status" value="1"/>
</dbReference>
<keyword evidence="7" id="KW-0443">Lipid metabolism</keyword>
<dbReference type="PIRSF" id="PIRSF000429">
    <property type="entry name" value="Ac-CoA_Ac_transf"/>
    <property type="match status" value="1"/>
</dbReference>
<dbReference type="GO" id="GO:0006635">
    <property type="term" value="P:fatty acid beta-oxidation"/>
    <property type="evidence" value="ECO:0007669"/>
    <property type="project" value="TreeGrafter"/>
</dbReference>
<evidence type="ECO:0000256" key="7">
    <source>
        <dbReference type="ARBA" id="ARBA00023098"/>
    </source>
</evidence>
<dbReference type="InterPro" id="IPR020617">
    <property type="entry name" value="Thiolase_C"/>
</dbReference>
<dbReference type="InterPro" id="IPR020613">
    <property type="entry name" value="Thiolase_CS"/>
</dbReference>
<evidence type="ECO:0000256" key="6">
    <source>
        <dbReference type="ARBA" id="ARBA00022963"/>
    </source>
</evidence>
<dbReference type="PANTHER" id="PTHR18919:SF153">
    <property type="entry name" value="TRIFUNCTIONAL ENZYME SUBUNIT BETA, MITOCHONDRIAL"/>
    <property type="match status" value="1"/>
</dbReference>
<organism evidence="14 15">
    <name type="scientific">Rhodohalobacter mucosus</name>
    <dbReference type="NCBI Taxonomy" id="2079485"/>
    <lineage>
        <taxon>Bacteria</taxon>
        <taxon>Pseudomonadati</taxon>
        <taxon>Balneolota</taxon>
        <taxon>Balneolia</taxon>
        <taxon>Balneolales</taxon>
        <taxon>Balneolaceae</taxon>
        <taxon>Rhodohalobacter</taxon>
    </lineage>
</organism>
<dbReference type="EC" id="2.3.1.16" evidence="9"/>
<dbReference type="InterPro" id="IPR020616">
    <property type="entry name" value="Thiolase_N"/>
</dbReference>
<dbReference type="FunFam" id="3.40.47.10:FF:000011">
    <property type="entry name" value="3-ketoacyl-CoA thiolase"/>
    <property type="match status" value="1"/>
</dbReference>
<comment type="pathway">
    <text evidence="1">Lipid metabolism; fatty acid beta-oxidation.</text>
</comment>
<reference evidence="14 15" key="1">
    <citation type="submission" date="2018-05" db="EMBL/GenBank/DDBJ databases">
        <title>Rhodohalobacter halophilus gen. nov., sp. nov., a moderately halophilic member of the family Balneolaceae.</title>
        <authorList>
            <person name="Liu Z.-W."/>
        </authorList>
    </citation>
    <scope>NUCLEOTIDE SEQUENCE [LARGE SCALE GENOMIC DNA]</scope>
    <source>
        <strain evidence="14 15">8A47</strain>
    </source>
</reference>
<name>A0A316TYB4_9BACT</name>
<accession>A0A316TYB4</accession>
<dbReference type="EMBL" id="QGGB01000002">
    <property type="protein sequence ID" value="PWN07842.1"/>
    <property type="molecule type" value="Genomic_DNA"/>
</dbReference>
<feature type="domain" description="Thiolase N-terminal" evidence="12">
    <location>
        <begin position="11"/>
        <end position="282"/>
    </location>
</feature>
<evidence type="ECO:0000256" key="2">
    <source>
        <dbReference type="ARBA" id="ARBA00010982"/>
    </source>
</evidence>
<dbReference type="PROSITE" id="PS00737">
    <property type="entry name" value="THIOLASE_2"/>
    <property type="match status" value="1"/>
</dbReference>
<evidence type="ECO:0000313" key="14">
    <source>
        <dbReference type="EMBL" id="PWN07842.1"/>
    </source>
</evidence>
<evidence type="ECO:0000256" key="8">
    <source>
        <dbReference type="ARBA" id="ARBA00023315"/>
    </source>
</evidence>
<proteinExistence type="inferred from homology"/>
<keyword evidence="4 11" id="KW-0808">Transferase</keyword>
<keyword evidence="15" id="KW-1185">Reference proteome</keyword>
<feature type="active site" description="Proton acceptor" evidence="10">
    <location>
        <position position="387"/>
    </location>
</feature>
<dbReference type="Gene3D" id="3.40.47.10">
    <property type="match status" value="1"/>
</dbReference>
<dbReference type="AlphaFoldDB" id="A0A316TYB4"/>
<dbReference type="InterPro" id="IPR020615">
    <property type="entry name" value="Thiolase_acyl_enz_int_AS"/>
</dbReference>
<dbReference type="SUPFAM" id="SSF53901">
    <property type="entry name" value="Thiolase-like"/>
    <property type="match status" value="2"/>
</dbReference>
<dbReference type="RefSeq" id="WP_109644383.1">
    <property type="nucleotide sequence ID" value="NZ_QGGB01000002.1"/>
</dbReference>
<dbReference type="PROSITE" id="PS00099">
    <property type="entry name" value="THIOLASE_3"/>
    <property type="match status" value="1"/>
</dbReference>